<feature type="chain" id="PRO_5045672479" description="PI-PLC X domain-containing protein 1" evidence="1">
    <location>
        <begin position="21"/>
        <end position="432"/>
    </location>
</feature>
<evidence type="ECO:0000256" key="1">
    <source>
        <dbReference type="SAM" id="SignalP"/>
    </source>
</evidence>
<gene>
    <name evidence="2" type="ORF">RUM44_008730</name>
</gene>
<reference evidence="2 3" key="1">
    <citation type="submission" date="2023-09" db="EMBL/GenBank/DDBJ databases">
        <title>Genomes of two closely related lineages of the louse Polyplax serrata with different host specificities.</title>
        <authorList>
            <person name="Martinu J."/>
            <person name="Tarabai H."/>
            <person name="Stefka J."/>
            <person name="Hypsa V."/>
        </authorList>
    </citation>
    <scope>NUCLEOTIDE SEQUENCE [LARGE SCALE GENOMIC DNA]</scope>
    <source>
        <strain evidence="2">98ZLc_SE</strain>
    </source>
</reference>
<keyword evidence="1" id="KW-0732">Signal</keyword>
<comment type="caution">
    <text evidence="2">The sequence shown here is derived from an EMBL/GenBank/DDBJ whole genome shotgun (WGS) entry which is preliminary data.</text>
</comment>
<evidence type="ECO:0000313" key="2">
    <source>
        <dbReference type="EMBL" id="KAK6638301.1"/>
    </source>
</evidence>
<evidence type="ECO:0000313" key="3">
    <source>
        <dbReference type="Proteomes" id="UP001359485"/>
    </source>
</evidence>
<dbReference type="SUPFAM" id="SSF51695">
    <property type="entry name" value="PLC-like phosphodiesterases"/>
    <property type="match status" value="1"/>
</dbReference>
<dbReference type="PANTHER" id="PTHR13593:SF149">
    <property type="entry name" value="PHOSPHATIDYLINOSITOL-SPECIFIC PHOSPHOLIPASE C X DOMAIN CONTAINING, ISOFORM A"/>
    <property type="match status" value="1"/>
</dbReference>
<protein>
    <recommendedName>
        <fullName evidence="4">PI-PLC X domain-containing protein 1</fullName>
    </recommendedName>
</protein>
<dbReference type="InterPro" id="IPR017946">
    <property type="entry name" value="PLC-like_Pdiesterase_TIM-brl"/>
</dbReference>
<name>A0ABR1B930_POLSC</name>
<evidence type="ECO:0008006" key="4">
    <source>
        <dbReference type="Google" id="ProtNLM"/>
    </source>
</evidence>
<dbReference type="Proteomes" id="UP001359485">
    <property type="component" value="Unassembled WGS sequence"/>
</dbReference>
<feature type="signal peptide" evidence="1">
    <location>
        <begin position="1"/>
        <end position="20"/>
    </location>
</feature>
<proteinExistence type="predicted"/>
<keyword evidence="3" id="KW-1185">Reference proteome</keyword>
<dbReference type="Gene3D" id="3.20.20.190">
    <property type="entry name" value="Phosphatidylinositol (PI) phosphodiesterase"/>
    <property type="match status" value="1"/>
</dbReference>
<dbReference type="PANTHER" id="PTHR13593">
    <property type="match status" value="1"/>
</dbReference>
<accession>A0ABR1B930</accession>
<sequence length="432" mass="50175">MKGLSLLCMLLCTLVDHGESALRKRDLGVRDGCQRLHLEILVSPLVKRGIVRRLEVQWEYAPNNPGDWIGLFRSDPLENTSGKGYLAPIEKVHVTRVHGWANTSIFEEHVEPENLGFHGRCLSYYAAYHDKLNQTLAVTCLRTEPTWMWNLREEIGSRRLRHVFIPGTHDSAAYGEYDENVGDTRIKKYSITQVRILFDQMSRYWHSSFMVSRYIDLRVGYYGANNEPWWANHGVVRIHPLRVVLKDIREFLKNTNEIVILDVQEFPVGFVSQDVHLSLVNLLYSELGDLAAPPLGWDSTFDQVWKTNRRLIIGYDRREIVERSKFLWRPVQQKWGNVQTLNNLHSYLAGLIERPPLAMWSAMAELTPTALDIILDRLKGLRVMAESVNHNVTEWFRRKDWQPKSNIVTVDFIRNTGIIRAAIEWNKHQGHC</sequence>
<dbReference type="InterPro" id="IPR051057">
    <property type="entry name" value="PI-PLC_domain"/>
</dbReference>
<dbReference type="EMBL" id="JAWJWF010000002">
    <property type="protein sequence ID" value="KAK6638301.1"/>
    <property type="molecule type" value="Genomic_DNA"/>
</dbReference>
<organism evidence="2 3">
    <name type="scientific">Polyplax serrata</name>
    <name type="common">Common mouse louse</name>
    <dbReference type="NCBI Taxonomy" id="468196"/>
    <lineage>
        <taxon>Eukaryota</taxon>
        <taxon>Metazoa</taxon>
        <taxon>Ecdysozoa</taxon>
        <taxon>Arthropoda</taxon>
        <taxon>Hexapoda</taxon>
        <taxon>Insecta</taxon>
        <taxon>Pterygota</taxon>
        <taxon>Neoptera</taxon>
        <taxon>Paraneoptera</taxon>
        <taxon>Psocodea</taxon>
        <taxon>Troctomorpha</taxon>
        <taxon>Phthiraptera</taxon>
        <taxon>Anoplura</taxon>
        <taxon>Polyplacidae</taxon>
        <taxon>Polyplax</taxon>
    </lineage>
</organism>